<evidence type="ECO:0000313" key="1">
    <source>
        <dbReference type="EMBL" id="CDG82226.1"/>
    </source>
</evidence>
<dbReference type="PATRIC" id="fig|1349767.4.peg.3268"/>
<dbReference type="KEGG" id="jag:GJA_1582"/>
<name>W0V2X2_9BURK</name>
<evidence type="ECO:0000313" key="2">
    <source>
        <dbReference type="Proteomes" id="UP000027604"/>
    </source>
</evidence>
<accession>W0V2X2</accession>
<dbReference type="EMBL" id="HG322949">
    <property type="protein sequence ID" value="CDG82226.1"/>
    <property type="molecule type" value="Genomic_DNA"/>
</dbReference>
<organism evidence="1 2">
    <name type="scientific">Janthinobacterium agaricidamnosum NBRC 102515 = DSM 9628</name>
    <dbReference type="NCBI Taxonomy" id="1349767"/>
    <lineage>
        <taxon>Bacteria</taxon>
        <taxon>Pseudomonadati</taxon>
        <taxon>Pseudomonadota</taxon>
        <taxon>Betaproteobacteria</taxon>
        <taxon>Burkholderiales</taxon>
        <taxon>Oxalobacteraceae</taxon>
        <taxon>Janthinobacterium</taxon>
    </lineage>
</organism>
<proteinExistence type="predicted"/>
<dbReference type="Proteomes" id="UP000027604">
    <property type="component" value="Chromosome I"/>
</dbReference>
<reference evidence="1" key="1">
    <citation type="journal article" date="2015" name="Genome Announc.">
        <title>Genome Sequence of Mushroom Soft-Rot Pathogen Janthinobacterium agaricidamnosum.</title>
        <authorList>
            <person name="Graupner K."/>
            <person name="Lackner G."/>
            <person name="Hertweck C."/>
        </authorList>
    </citation>
    <scope>NUCLEOTIDE SEQUENCE [LARGE SCALE GENOMIC DNA]</scope>
    <source>
        <strain evidence="1">DSM 9628</strain>
    </source>
</reference>
<protein>
    <submittedName>
        <fullName evidence="1">Uncharacterized protein</fullName>
    </submittedName>
</protein>
<sequence>MFALLFAGIFGAMISFIAYELIDEMRGSAQKLQDRYHE</sequence>
<dbReference type="STRING" id="1349767.GJA_1582"/>
<keyword evidence="2" id="KW-1185">Reference proteome</keyword>
<dbReference type="HOGENOM" id="CLU_3328827_0_0_4"/>
<gene>
    <name evidence="1" type="ORF">GJA_1582</name>
</gene>
<dbReference type="AlphaFoldDB" id="W0V2X2"/>